<reference evidence="1" key="2">
    <citation type="submission" date="2021-08" db="EMBL/GenBank/DDBJ databases">
        <authorList>
            <person name="Tani A."/>
            <person name="Ola A."/>
            <person name="Ogura Y."/>
            <person name="Katsura K."/>
            <person name="Hayashi T."/>
        </authorList>
    </citation>
    <scope>NUCLEOTIDE SEQUENCE</scope>
    <source>
        <strain evidence="1">LMG 23639</strain>
    </source>
</reference>
<evidence type="ECO:0000313" key="1">
    <source>
        <dbReference type="EMBL" id="GJE05517.1"/>
    </source>
</evidence>
<evidence type="ECO:0000313" key="2">
    <source>
        <dbReference type="Proteomes" id="UP001055102"/>
    </source>
</evidence>
<sequence length="68" mass="7487">MRAGGIERPAASGNARLRGRAAAGRLEAARRQFERSTVALRRAAFDHVDRQIVLSTALRASLDRLSER</sequence>
<protein>
    <submittedName>
        <fullName evidence="1">Uncharacterized protein</fullName>
    </submittedName>
</protein>
<keyword evidence="2" id="KW-1185">Reference proteome</keyword>
<dbReference type="Proteomes" id="UP001055102">
    <property type="component" value="Unassembled WGS sequence"/>
</dbReference>
<proteinExistence type="predicted"/>
<dbReference type="EMBL" id="BPQR01000012">
    <property type="protein sequence ID" value="GJE05517.1"/>
    <property type="molecule type" value="Genomic_DNA"/>
</dbReference>
<gene>
    <name evidence="1" type="ORF">AOPFMNJM_0817</name>
</gene>
<organism evidence="1 2">
    <name type="scientific">Methylobacterium jeotgali</name>
    <dbReference type="NCBI Taxonomy" id="381630"/>
    <lineage>
        <taxon>Bacteria</taxon>
        <taxon>Pseudomonadati</taxon>
        <taxon>Pseudomonadota</taxon>
        <taxon>Alphaproteobacteria</taxon>
        <taxon>Hyphomicrobiales</taxon>
        <taxon>Methylobacteriaceae</taxon>
        <taxon>Methylobacterium</taxon>
    </lineage>
</organism>
<dbReference type="RefSeq" id="WP_238274204.1">
    <property type="nucleotide sequence ID" value="NZ_BPQR01000012.1"/>
</dbReference>
<name>A0ABQ4SQZ7_9HYPH</name>
<reference evidence="1" key="1">
    <citation type="journal article" date="2021" name="Front. Microbiol.">
        <title>Comprehensive Comparative Genomics and Phenotyping of Methylobacterium Species.</title>
        <authorList>
            <person name="Alessa O."/>
            <person name="Ogura Y."/>
            <person name="Fujitani Y."/>
            <person name="Takami H."/>
            <person name="Hayashi T."/>
            <person name="Sahin N."/>
            <person name="Tani A."/>
        </authorList>
    </citation>
    <scope>NUCLEOTIDE SEQUENCE</scope>
    <source>
        <strain evidence="1">LMG 23639</strain>
    </source>
</reference>
<accession>A0ABQ4SQZ7</accession>
<comment type="caution">
    <text evidence="1">The sequence shown here is derived from an EMBL/GenBank/DDBJ whole genome shotgun (WGS) entry which is preliminary data.</text>
</comment>